<evidence type="ECO:0000313" key="2">
    <source>
        <dbReference type="Proteomes" id="UP000004834"/>
    </source>
</evidence>
<dbReference type="Proteomes" id="UP000004834">
    <property type="component" value="Unassembled WGS sequence"/>
</dbReference>
<protein>
    <recommendedName>
        <fullName evidence="3">Nucleoside 2-deoxyribosyltransferase</fullName>
    </recommendedName>
</protein>
<evidence type="ECO:0000313" key="1">
    <source>
        <dbReference type="EMBL" id="EHO08063.1"/>
    </source>
</evidence>
<comment type="caution">
    <text evidence="1">The sequence shown here is derived from an EMBL/GenBank/DDBJ whole genome shotgun (WGS) entry which is preliminary data.</text>
</comment>
<evidence type="ECO:0008006" key="3">
    <source>
        <dbReference type="Google" id="ProtNLM"/>
    </source>
</evidence>
<organism evidence="1 2">
    <name type="scientific">Myroides odoratimimus CIP 101113</name>
    <dbReference type="NCBI Taxonomy" id="883154"/>
    <lineage>
        <taxon>Bacteria</taxon>
        <taxon>Pseudomonadati</taxon>
        <taxon>Bacteroidota</taxon>
        <taxon>Flavobacteriia</taxon>
        <taxon>Flavobacteriales</taxon>
        <taxon>Flavobacteriaceae</taxon>
        <taxon>Myroides</taxon>
    </lineage>
</organism>
<dbReference type="AlphaFoldDB" id="A0AAV3F0D4"/>
<dbReference type="SUPFAM" id="SSF52309">
    <property type="entry name" value="N-(deoxy)ribosyltransferase-like"/>
    <property type="match status" value="1"/>
</dbReference>
<gene>
    <name evidence="1" type="ORF">HMPREF9715_02693</name>
</gene>
<dbReference type="Gene3D" id="3.40.50.450">
    <property type="match status" value="1"/>
</dbReference>
<accession>A0AAV3F0D4</accession>
<dbReference type="EMBL" id="AGEE01000037">
    <property type="protein sequence ID" value="EHO08063.1"/>
    <property type="molecule type" value="Genomic_DNA"/>
</dbReference>
<sequence length="214" mass="24665">MKQIYISCSFSMQNELREATDRMKQEISTMGYQPFVFIEQYAFDITQEKEMMIQAMKDIDESCCLFAETTDKGIGIGIEAGYAKAQGKPVVYLRQADASHSTTMSGMADYHILYDDIEDLGKQVKEVLLQIQLEVELRKYILDLVSEEKQIFTKEVLAYLKEYKLRGGGQERTIEVLTALGNTYDIVPQWRDKIDDVLDMVTGYCSPEWRVWGE</sequence>
<name>A0AAV3F0D4_9FLAO</name>
<reference evidence="1 2" key="1">
    <citation type="submission" date="2011-11" db="EMBL/GenBank/DDBJ databases">
        <title>The Genome Sequence of Myroides odoratimimus CIP 101113.</title>
        <authorList>
            <person name="Earl A."/>
            <person name="Ward D."/>
            <person name="Feldgarden M."/>
            <person name="Gevers D."/>
            <person name="Huys G."/>
            <person name="Young S.K."/>
            <person name="Zeng Q."/>
            <person name="Gargeya S."/>
            <person name="Fitzgerald M."/>
            <person name="Haas B."/>
            <person name="Abouelleil A."/>
            <person name="Alvarado L."/>
            <person name="Arachchi H.M."/>
            <person name="Berlin A."/>
            <person name="Brown A."/>
            <person name="Chapman S.B."/>
            <person name="Chen Z."/>
            <person name="Dunbar C."/>
            <person name="Freedman E."/>
            <person name="Gearin G."/>
            <person name="Goldberg J."/>
            <person name="Griggs A."/>
            <person name="Gujja S."/>
            <person name="Heiman D."/>
            <person name="Howarth C."/>
            <person name="Larson L."/>
            <person name="Lui A."/>
            <person name="MacDonald P.J.P."/>
            <person name="Montmayeur A."/>
            <person name="Murphy C."/>
            <person name="Neiman D."/>
            <person name="Pearson M."/>
            <person name="Priest M."/>
            <person name="Roberts A."/>
            <person name="Saif S."/>
            <person name="Shea T."/>
            <person name="Shenoy N."/>
            <person name="Sisk P."/>
            <person name="Stolte C."/>
            <person name="Sykes S."/>
            <person name="Wortman J."/>
            <person name="Nusbaum C."/>
            <person name="Birren B."/>
        </authorList>
    </citation>
    <scope>NUCLEOTIDE SEQUENCE [LARGE SCALE GENOMIC DNA]</scope>
    <source>
        <strain evidence="1 2">CIP 101113</strain>
    </source>
</reference>
<proteinExistence type="predicted"/>
<dbReference type="RefSeq" id="WP_006264216.1">
    <property type="nucleotide sequence ID" value="NZ_JH590838.1"/>
</dbReference>